<dbReference type="GeneID" id="28817625"/>
<dbReference type="RefSeq" id="XP_018073814.1">
    <property type="nucleotide sequence ID" value="XM_018207899.1"/>
</dbReference>
<dbReference type="EMBL" id="KQ947411">
    <property type="protein sequence ID" value="KUJ19459.1"/>
    <property type="molecule type" value="Genomic_DNA"/>
</dbReference>
<reference evidence="1 2" key="1">
    <citation type="submission" date="2015-10" db="EMBL/GenBank/DDBJ databases">
        <title>Full genome of DAOMC 229536 Phialocephala scopiformis, a fungal endophyte of spruce producing the potent anti-insectan compound rugulosin.</title>
        <authorList>
            <consortium name="DOE Joint Genome Institute"/>
            <person name="Walker A.K."/>
            <person name="Frasz S.L."/>
            <person name="Seifert K.A."/>
            <person name="Miller J.D."/>
            <person name="Mondo S.J."/>
            <person name="Labutti K."/>
            <person name="Lipzen A."/>
            <person name="Dockter R."/>
            <person name="Kennedy M."/>
            <person name="Grigoriev I.V."/>
            <person name="Spatafora J.W."/>
        </authorList>
    </citation>
    <scope>NUCLEOTIDE SEQUENCE [LARGE SCALE GENOMIC DNA]</scope>
    <source>
        <strain evidence="1 2">CBS 120377</strain>
    </source>
</reference>
<name>A0A194XH55_MOLSC</name>
<evidence type="ECO:0000313" key="2">
    <source>
        <dbReference type="Proteomes" id="UP000070700"/>
    </source>
</evidence>
<dbReference type="AlphaFoldDB" id="A0A194XH55"/>
<evidence type="ECO:0000313" key="1">
    <source>
        <dbReference type="EMBL" id="KUJ19459.1"/>
    </source>
</evidence>
<dbReference type="Proteomes" id="UP000070700">
    <property type="component" value="Unassembled WGS sequence"/>
</dbReference>
<dbReference type="InParanoid" id="A0A194XH55"/>
<proteinExistence type="predicted"/>
<protein>
    <submittedName>
        <fullName evidence="1">Uncharacterized protein</fullName>
    </submittedName>
</protein>
<dbReference type="KEGG" id="psco:LY89DRAFT_491042"/>
<accession>A0A194XH55</accession>
<sequence>MISRETLTLFSLLSGFQAYKHSFSFKQSAIQQPESSATDVPMFENVVLEISLHVTMSALCTRSLPLYRPYELAPDRQCEDESANIVRQIVRTIKICFSKKQRFTTAYLLLLPCHRLF</sequence>
<gene>
    <name evidence="1" type="ORF">LY89DRAFT_491042</name>
</gene>
<keyword evidence="2" id="KW-1185">Reference proteome</keyword>
<organism evidence="1 2">
    <name type="scientific">Mollisia scopiformis</name>
    <name type="common">Conifer needle endophyte fungus</name>
    <name type="synonym">Phialocephala scopiformis</name>
    <dbReference type="NCBI Taxonomy" id="149040"/>
    <lineage>
        <taxon>Eukaryota</taxon>
        <taxon>Fungi</taxon>
        <taxon>Dikarya</taxon>
        <taxon>Ascomycota</taxon>
        <taxon>Pezizomycotina</taxon>
        <taxon>Leotiomycetes</taxon>
        <taxon>Helotiales</taxon>
        <taxon>Mollisiaceae</taxon>
        <taxon>Mollisia</taxon>
    </lineage>
</organism>